<evidence type="ECO:0000256" key="9">
    <source>
        <dbReference type="ARBA" id="ARBA00023069"/>
    </source>
</evidence>
<dbReference type="PRINTS" id="PR00380">
    <property type="entry name" value="KINESINHEAVY"/>
</dbReference>
<dbReference type="SUPFAM" id="SSF52540">
    <property type="entry name" value="P-loop containing nucleoside triphosphate hydrolases"/>
    <property type="match status" value="1"/>
</dbReference>
<feature type="region of interest" description="Disordered" evidence="17">
    <location>
        <begin position="706"/>
        <end position="730"/>
    </location>
</feature>
<comment type="similarity">
    <text evidence="15 16">Belongs to the TRAFAC class myosin-kinesin ATPase superfamily. Kinesin family.</text>
</comment>
<comment type="subunit">
    <text evidence="14">Interacts with HYDIN.</text>
</comment>
<evidence type="ECO:0000313" key="19">
    <source>
        <dbReference type="Proteomes" id="UP000504611"/>
    </source>
</evidence>
<dbReference type="InterPro" id="IPR001752">
    <property type="entry name" value="Kinesin_motor_dom"/>
</dbReference>
<evidence type="ECO:0000256" key="6">
    <source>
        <dbReference type="ARBA" id="ARBA00022840"/>
    </source>
</evidence>
<keyword evidence="12" id="KW-0966">Cell projection</keyword>
<dbReference type="GO" id="GO:0007018">
    <property type="term" value="P:microtubule-based movement"/>
    <property type="evidence" value="ECO:0007669"/>
    <property type="project" value="InterPro"/>
</dbReference>
<dbReference type="PROSITE" id="PS50067">
    <property type="entry name" value="KINESIN_MOTOR_2"/>
    <property type="match status" value="1"/>
</dbReference>
<evidence type="ECO:0000256" key="14">
    <source>
        <dbReference type="ARBA" id="ARBA00063408"/>
    </source>
</evidence>
<evidence type="ECO:0000256" key="3">
    <source>
        <dbReference type="ARBA" id="ARBA00022553"/>
    </source>
</evidence>
<keyword evidence="3" id="KW-0597">Phosphoprotein</keyword>
<keyword evidence="7" id="KW-0282">Flagellum</keyword>
<proteinExistence type="inferred from homology"/>
<feature type="region of interest" description="Disordered" evidence="17">
    <location>
        <begin position="745"/>
        <end position="770"/>
    </location>
</feature>
<dbReference type="Pfam" id="PF23735">
    <property type="entry name" value="KIF9"/>
    <property type="match status" value="1"/>
</dbReference>
<keyword evidence="11" id="KW-0206">Cytoskeleton</keyword>
<feature type="compositionally biased region" description="Polar residues" evidence="17">
    <location>
        <begin position="720"/>
        <end position="729"/>
    </location>
</feature>
<dbReference type="AlphaFoldDB" id="A0A6I9P1R4"/>
<dbReference type="FunFam" id="3.40.850.10:FF:000040">
    <property type="entry name" value="Kinesin-like protein"/>
    <property type="match status" value="1"/>
</dbReference>
<dbReference type="GO" id="GO:0003777">
    <property type="term" value="F:microtubule motor activity"/>
    <property type="evidence" value="ECO:0007669"/>
    <property type="project" value="InterPro"/>
</dbReference>
<evidence type="ECO:0000256" key="16">
    <source>
        <dbReference type="RuleBase" id="RU000394"/>
    </source>
</evidence>
<feature type="compositionally biased region" description="Acidic residues" evidence="17">
    <location>
        <begin position="542"/>
        <end position="551"/>
    </location>
</feature>
<evidence type="ECO:0000256" key="4">
    <source>
        <dbReference type="ARBA" id="ARBA00022701"/>
    </source>
</evidence>
<keyword evidence="10 15" id="KW-0505">Motor protein</keyword>
<dbReference type="Gene3D" id="3.40.850.10">
    <property type="entry name" value="Kinesin motor domain"/>
    <property type="match status" value="1"/>
</dbReference>
<feature type="domain" description="Kinesin motor" evidence="18">
    <location>
        <begin position="7"/>
        <end position="345"/>
    </location>
</feature>
<evidence type="ECO:0000256" key="17">
    <source>
        <dbReference type="SAM" id="MobiDB-lite"/>
    </source>
</evidence>
<dbReference type="InterPro" id="IPR036961">
    <property type="entry name" value="Kinesin_motor_dom_sf"/>
</dbReference>
<gene>
    <name evidence="20" type="primary">kif9</name>
</gene>
<keyword evidence="6 15" id="KW-0067">ATP-binding</keyword>
<evidence type="ECO:0000256" key="5">
    <source>
        <dbReference type="ARBA" id="ARBA00022741"/>
    </source>
</evidence>
<evidence type="ECO:0000256" key="10">
    <source>
        <dbReference type="ARBA" id="ARBA00023175"/>
    </source>
</evidence>
<comment type="function">
    <text evidence="13">Essential for normal male fertility and for progressive motility of spermatozoa.</text>
</comment>
<dbReference type="InterPro" id="IPR056524">
    <property type="entry name" value="KIF6/9_C"/>
</dbReference>
<feature type="binding site" evidence="15">
    <location>
        <begin position="96"/>
        <end position="103"/>
    </location>
    <ligand>
        <name>ATP</name>
        <dbReference type="ChEBI" id="CHEBI:30616"/>
    </ligand>
</feature>
<evidence type="ECO:0000256" key="2">
    <source>
        <dbReference type="ARBA" id="ARBA00022490"/>
    </source>
</evidence>
<evidence type="ECO:0000256" key="15">
    <source>
        <dbReference type="PROSITE-ProRule" id="PRU00283"/>
    </source>
</evidence>
<evidence type="ECO:0000256" key="7">
    <source>
        <dbReference type="ARBA" id="ARBA00022846"/>
    </source>
</evidence>
<dbReference type="RefSeq" id="XP_010780978.1">
    <property type="nucleotide sequence ID" value="XM_010782676.1"/>
</dbReference>
<dbReference type="InterPro" id="IPR027640">
    <property type="entry name" value="Kinesin-like_fam"/>
</dbReference>
<evidence type="ECO:0000256" key="1">
    <source>
        <dbReference type="ARBA" id="ARBA00004611"/>
    </source>
</evidence>
<keyword evidence="4 16" id="KW-0493">Microtubule</keyword>
<dbReference type="SMART" id="SM00129">
    <property type="entry name" value="KISc"/>
    <property type="match status" value="1"/>
</dbReference>
<feature type="compositionally biased region" description="Basic and acidic residues" evidence="17">
    <location>
        <begin position="455"/>
        <end position="473"/>
    </location>
</feature>
<keyword evidence="8" id="KW-0175">Coiled coil</keyword>
<dbReference type="InterPro" id="IPR027417">
    <property type="entry name" value="P-loop_NTPase"/>
</dbReference>
<feature type="compositionally biased region" description="Low complexity" evidence="17">
    <location>
        <begin position="751"/>
        <end position="761"/>
    </location>
</feature>
<dbReference type="GO" id="GO:0005874">
    <property type="term" value="C:microtubule"/>
    <property type="evidence" value="ECO:0007669"/>
    <property type="project" value="UniProtKB-KW"/>
</dbReference>
<dbReference type="Proteomes" id="UP000504611">
    <property type="component" value="Unplaced"/>
</dbReference>
<dbReference type="InterPro" id="IPR019821">
    <property type="entry name" value="Kinesin_motor_CS"/>
</dbReference>
<reference evidence="20" key="1">
    <citation type="submission" date="2025-08" db="UniProtKB">
        <authorList>
            <consortium name="RefSeq"/>
        </authorList>
    </citation>
    <scope>IDENTIFICATION</scope>
    <source>
        <tissue evidence="20">Muscle</tissue>
    </source>
</reference>
<dbReference type="CTD" id="64147"/>
<protein>
    <recommendedName>
        <fullName evidence="16">Kinesin-like protein</fullName>
    </recommendedName>
</protein>
<keyword evidence="5 15" id="KW-0547">Nucleotide-binding</keyword>
<sequence>MKAHSGEVGVFVRIRPTANFSQDIIECLPDGQTVNIHHKKDTRKPLCPRKIQRSSWSFRLEGVLQDVSQEEVYTRVCRRVVLGALDGYNGTVLCFGQTGAGKTYTMTGSTESYKQRGVIPRAIQEVFQEVQKRTEHTFSVYLSYLEIYNETLVDLLASLQSSALPSPRSMVVSEEPGRGVFIRGLSLHPVHSEEEALNLLFEGEMNRVIGSHALNRNSSRSHCIFTLHLESRSRTLSDAKYVTSKLNLVDLAGSERLGKTGSEGQMFKEAMYINKSLSFLEQAILALADRRRDHVPFRQTKLTHALKDSLGGNCNTVLVANIYGEASQKEETLSTLRFASRMKCIRTNPAVNEHMDPAAQIKKLKKDVQMLKEELSFGNTLVNRPSVPYDPLSQAQLAEIDSQVQRYLEGSLKEISIISVSQVRALFAKFKLAVHRGQEKKVNARLRQTYNLGEEDQRADTPAVKEWDTRGSTEEDEAGSFEVSHKNTQHPSSTRAKTKKSKDKPSQSKRQGEESPLSKKRSDSASKPKLNSVQSPEREQELQEPDTESQEPQESQPNGKEPFHPDSTLTKAEAFDDFKMGRGSKLNRILQENKAVLLERRSLHRQLTDEVNAVKREIDCTAATMQQYRETRGGQGRYSEPDDTLLNQLRELKALYRQRYEVLNDIKAEINYCQHLVDQCRVRLLSEFEKWYKKYSLVPEEDLETSMDNTLDQCDDNQLPPESSSSESFHNARYRMLRRRNTRSLCVTPEQRSSSSGSGQRTLPQIPPVS</sequence>
<dbReference type="Pfam" id="PF00225">
    <property type="entry name" value="Kinesin"/>
    <property type="match status" value="1"/>
</dbReference>
<feature type="compositionally biased region" description="Basic and acidic residues" evidence="17">
    <location>
        <begin position="503"/>
        <end position="526"/>
    </location>
</feature>
<keyword evidence="19" id="KW-1185">Reference proteome</keyword>
<evidence type="ECO:0000256" key="12">
    <source>
        <dbReference type="ARBA" id="ARBA00023273"/>
    </source>
</evidence>
<dbReference type="PANTHER" id="PTHR47968">
    <property type="entry name" value="CENTROMERE PROTEIN E"/>
    <property type="match status" value="1"/>
</dbReference>
<evidence type="ECO:0000259" key="18">
    <source>
        <dbReference type="PROSITE" id="PS50067"/>
    </source>
</evidence>
<evidence type="ECO:0000313" key="20">
    <source>
        <dbReference type="RefSeq" id="XP_010780978.1"/>
    </source>
</evidence>
<feature type="region of interest" description="Disordered" evidence="17">
    <location>
        <begin position="453"/>
        <end position="567"/>
    </location>
</feature>
<accession>A0A6I9P1R4</accession>
<keyword evidence="2" id="KW-0963">Cytoplasm</keyword>
<keyword evidence="9" id="KW-0969">Cilium</keyword>
<evidence type="ECO:0000256" key="8">
    <source>
        <dbReference type="ARBA" id="ARBA00023054"/>
    </source>
</evidence>
<evidence type="ECO:0000256" key="13">
    <source>
        <dbReference type="ARBA" id="ARBA00059553"/>
    </source>
</evidence>
<dbReference type="PANTHER" id="PTHR47968:SF62">
    <property type="entry name" value="KINESIN FAMILY MEMBER 5A"/>
    <property type="match status" value="1"/>
</dbReference>
<comment type="subcellular location">
    <subcellularLocation>
        <location evidence="1">Cytoplasm</location>
        <location evidence="1">Cytoskeleton</location>
        <location evidence="1">Flagellum axoneme</location>
    </subcellularLocation>
</comment>
<dbReference type="OrthoDB" id="3176171at2759"/>
<dbReference type="GO" id="GO:0008017">
    <property type="term" value="F:microtubule binding"/>
    <property type="evidence" value="ECO:0007669"/>
    <property type="project" value="InterPro"/>
</dbReference>
<dbReference type="PROSITE" id="PS00411">
    <property type="entry name" value="KINESIN_MOTOR_1"/>
    <property type="match status" value="1"/>
</dbReference>
<organism evidence="19 20">
    <name type="scientific">Notothenia coriiceps</name>
    <name type="common">black rockcod</name>
    <dbReference type="NCBI Taxonomy" id="8208"/>
    <lineage>
        <taxon>Eukaryota</taxon>
        <taxon>Metazoa</taxon>
        <taxon>Chordata</taxon>
        <taxon>Craniata</taxon>
        <taxon>Vertebrata</taxon>
        <taxon>Euteleostomi</taxon>
        <taxon>Actinopterygii</taxon>
        <taxon>Neopterygii</taxon>
        <taxon>Teleostei</taxon>
        <taxon>Neoteleostei</taxon>
        <taxon>Acanthomorphata</taxon>
        <taxon>Eupercaria</taxon>
        <taxon>Perciformes</taxon>
        <taxon>Notothenioidei</taxon>
        <taxon>Nototheniidae</taxon>
        <taxon>Notothenia</taxon>
    </lineage>
</organism>
<dbReference type="GeneID" id="104955350"/>
<name>A0A6I9P1R4_9TELE</name>
<evidence type="ECO:0000256" key="11">
    <source>
        <dbReference type="ARBA" id="ARBA00023212"/>
    </source>
</evidence>
<dbReference type="GO" id="GO:0005524">
    <property type="term" value="F:ATP binding"/>
    <property type="evidence" value="ECO:0007669"/>
    <property type="project" value="UniProtKB-UniRule"/>
</dbReference>